<reference evidence="2" key="1">
    <citation type="submission" date="2022-08" db="EMBL/GenBank/DDBJ databases">
        <authorList>
            <person name="Tistechok S."/>
            <person name="Samborskyy M."/>
            <person name="Roman I."/>
        </authorList>
    </citation>
    <scope>NUCLEOTIDE SEQUENCE</scope>
    <source>
        <strain evidence="2">DSM 103496</strain>
    </source>
</reference>
<feature type="domain" description="FAD-binding" evidence="1">
    <location>
        <begin position="2"/>
        <end position="333"/>
    </location>
</feature>
<dbReference type="PANTHER" id="PTHR42685">
    <property type="entry name" value="GERANYLGERANYL DIPHOSPHATE REDUCTASE"/>
    <property type="match status" value="1"/>
</dbReference>
<dbReference type="InterPro" id="IPR050407">
    <property type="entry name" value="Geranylgeranyl_reductase"/>
</dbReference>
<evidence type="ECO:0000259" key="1">
    <source>
        <dbReference type="Pfam" id="PF01494"/>
    </source>
</evidence>
<dbReference type="InterPro" id="IPR036188">
    <property type="entry name" value="FAD/NAD-bd_sf"/>
</dbReference>
<dbReference type="PANTHER" id="PTHR42685:SF22">
    <property type="entry name" value="CONDITIONED MEDIUM FACTOR RECEPTOR 1"/>
    <property type="match status" value="1"/>
</dbReference>
<protein>
    <submittedName>
        <fullName evidence="2">NAD(P)/FAD-dependent oxidoreductase</fullName>
    </submittedName>
</protein>
<keyword evidence="3" id="KW-1185">Reference proteome</keyword>
<organism evidence="2 3">
    <name type="scientific">Umezawaea endophytica</name>
    <dbReference type="NCBI Taxonomy" id="1654476"/>
    <lineage>
        <taxon>Bacteria</taxon>
        <taxon>Bacillati</taxon>
        <taxon>Actinomycetota</taxon>
        <taxon>Actinomycetes</taxon>
        <taxon>Pseudonocardiales</taxon>
        <taxon>Pseudonocardiaceae</taxon>
        <taxon>Umezawaea</taxon>
    </lineage>
</organism>
<dbReference type="InterPro" id="IPR002938">
    <property type="entry name" value="FAD-bd"/>
</dbReference>
<proteinExistence type="predicted"/>
<name>A0A9X3A0H1_9PSEU</name>
<dbReference type="Pfam" id="PF01494">
    <property type="entry name" value="FAD_binding_3"/>
    <property type="match status" value="1"/>
</dbReference>
<dbReference type="EMBL" id="JANYMP010000003">
    <property type="protein sequence ID" value="MCS7476968.1"/>
    <property type="molecule type" value="Genomic_DNA"/>
</dbReference>
<accession>A0A9X3A0H1</accession>
<dbReference type="PRINTS" id="PR00420">
    <property type="entry name" value="RNGMNOXGNASE"/>
</dbReference>
<dbReference type="AlphaFoldDB" id="A0A9X3A0H1"/>
<evidence type="ECO:0000313" key="3">
    <source>
        <dbReference type="Proteomes" id="UP001141259"/>
    </source>
</evidence>
<dbReference type="GO" id="GO:0071949">
    <property type="term" value="F:FAD binding"/>
    <property type="evidence" value="ECO:0007669"/>
    <property type="project" value="InterPro"/>
</dbReference>
<dbReference type="SUPFAM" id="SSF51905">
    <property type="entry name" value="FAD/NAD(P)-binding domain"/>
    <property type="match status" value="1"/>
</dbReference>
<dbReference type="RefSeq" id="WP_259622481.1">
    <property type="nucleotide sequence ID" value="NZ_JANYMP010000003.1"/>
</dbReference>
<evidence type="ECO:0000313" key="2">
    <source>
        <dbReference type="EMBL" id="MCS7476968.1"/>
    </source>
</evidence>
<dbReference type="Proteomes" id="UP001141259">
    <property type="component" value="Unassembled WGS sequence"/>
</dbReference>
<sequence length="449" mass="48358">MDTDVIIVGARPAGSATAIALTRAGRRVVVLDRARFPSDTISTHLLWPGGVAELRRIGALERVEAVGAPRLPIGMATSDGVTVRGRYSTVDGVDFGLCVRRGGLDAALVATARESGADVREGSKVTGLIVESGRVVGVRYADRDGTSQELRARLVVGADGRRSTVARLLGVQEPYRRKPSGRACFFGYWTESRPDWRDVAVQWRTDAELGTAFPCDGDLVLCLLQPPESRASDFKGDTVAEYLRTIKAMPGLAERLRGGELVGGIRSATGIESYFRRSSGPGWALPGDAGHFKDPVTAQGIRDALRYGRLLGEAAAPVLDTGGLDAALLEWERGRERDCLEVYQWTNGLAAGEPMTPLELELFRKARARDGLTTRLLDVYSRTLRPGALAGPVRGLSLAAGALARGAEGRQDVLRAFSRQARTMVTEALERRAVRRHPLPPTPPVRASC</sequence>
<dbReference type="Gene3D" id="3.50.50.60">
    <property type="entry name" value="FAD/NAD(P)-binding domain"/>
    <property type="match status" value="1"/>
</dbReference>
<comment type="caution">
    <text evidence="2">The sequence shown here is derived from an EMBL/GenBank/DDBJ whole genome shotgun (WGS) entry which is preliminary data.</text>
</comment>
<gene>
    <name evidence="2" type="ORF">NZH93_08875</name>
</gene>